<accession>A0ABD1CJC5</accession>
<dbReference type="InterPro" id="IPR004853">
    <property type="entry name" value="Sugar_P_trans_dom"/>
</dbReference>
<dbReference type="PANTHER" id="PTHR12922">
    <property type="entry name" value="UBIQUINONE BIOSYNTHESIS PROTEIN"/>
    <property type="match status" value="1"/>
</dbReference>
<feature type="transmembrane region" description="Helical" evidence="10">
    <location>
        <begin position="160"/>
        <end position="182"/>
    </location>
</feature>
<evidence type="ECO:0000256" key="3">
    <source>
        <dbReference type="ARBA" id="ARBA00022792"/>
    </source>
</evidence>
<dbReference type="Pfam" id="PF03151">
    <property type="entry name" value="TPT"/>
    <property type="match status" value="1"/>
</dbReference>
<protein>
    <recommendedName>
        <fullName evidence="8">Ubiquinone biosynthesis protein COQ4 homolog, mitochondrial</fullName>
    </recommendedName>
    <alternativeName>
        <fullName evidence="8">4-hydroxy-3-methoxy-5-polyprenylbenzoate decarboxylase</fullName>
        <ecNumber evidence="8">4.1.1.130</ecNumber>
    </alternativeName>
    <alternativeName>
        <fullName evidence="8">Coenzyme Q biosynthesis protein 4 homolog</fullName>
    </alternativeName>
</protein>
<feature type="transmembrane region" description="Helical" evidence="10">
    <location>
        <begin position="49"/>
        <end position="67"/>
    </location>
</feature>
<evidence type="ECO:0000256" key="5">
    <source>
        <dbReference type="ARBA" id="ARBA00023128"/>
    </source>
</evidence>
<dbReference type="Proteomes" id="UP001562425">
    <property type="component" value="Unassembled WGS sequence"/>
</dbReference>
<feature type="binding site" evidence="8">
    <location>
        <position position="472"/>
    </location>
    <ligand>
        <name>Zn(2+)</name>
        <dbReference type="ChEBI" id="CHEBI:29105"/>
    </ligand>
</feature>
<feature type="binding site" evidence="8">
    <location>
        <position position="473"/>
    </location>
    <ligand>
        <name>Zn(2+)</name>
        <dbReference type="ChEBI" id="CHEBI:29105"/>
    </ligand>
</feature>
<keyword evidence="2 8" id="KW-0479">Metal-binding</keyword>
<dbReference type="GO" id="GO:0031314">
    <property type="term" value="C:extrinsic component of mitochondrial inner membrane"/>
    <property type="evidence" value="ECO:0007669"/>
    <property type="project" value="UniProtKB-UniRule"/>
</dbReference>
<comment type="subunit">
    <text evidence="8">Component of a multi-subunit COQ enzyme complex.</text>
</comment>
<comment type="catalytic activity">
    <reaction evidence="8">
        <text>a 4-hydroxy-3-methoxy-5-(all-trans-polyprenyl)benzoate + H(+) = a 2-methoxy-6-(all-trans-polyprenyl)phenol + CO2</text>
        <dbReference type="Rhea" id="RHEA:81179"/>
        <dbReference type="Rhea" id="RHEA-COMP:9551"/>
        <dbReference type="Rhea" id="RHEA-COMP:10931"/>
        <dbReference type="ChEBI" id="CHEBI:15378"/>
        <dbReference type="ChEBI" id="CHEBI:16526"/>
        <dbReference type="ChEBI" id="CHEBI:62731"/>
        <dbReference type="ChEBI" id="CHEBI:84443"/>
        <dbReference type="EC" id="4.1.1.130"/>
    </reaction>
</comment>
<feature type="transmembrane region" description="Helical" evidence="10">
    <location>
        <begin position="20"/>
        <end position="37"/>
    </location>
</feature>
<feature type="transmembrane region" description="Helical" evidence="10">
    <location>
        <begin position="259"/>
        <end position="280"/>
    </location>
</feature>
<reference evidence="12 13" key="1">
    <citation type="submission" date="2024-05" db="EMBL/GenBank/DDBJ databases">
        <title>Culex pipiens pipiens assembly and annotation.</title>
        <authorList>
            <person name="Alout H."/>
            <person name="Durand T."/>
        </authorList>
    </citation>
    <scope>NUCLEOTIDE SEQUENCE [LARGE SCALE GENOMIC DNA]</scope>
    <source>
        <strain evidence="12">HA-2024</strain>
        <tissue evidence="12">Whole body</tissue>
    </source>
</reference>
<evidence type="ECO:0000313" key="12">
    <source>
        <dbReference type="EMBL" id="KAL1376438.1"/>
    </source>
</evidence>
<evidence type="ECO:0000313" key="13">
    <source>
        <dbReference type="Proteomes" id="UP001562425"/>
    </source>
</evidence>
<evidence type="ECO:0000256" key="4">
    <source>
        <dbReference type="ARBA" id="ARBA00022833"/>
    </source>
</evidence>
<comment type="caution">
    <text evidence="12">The sequence shown here is derived from an EMBL/GenBank/DDBJ whole genome shotgun (WGS) entry which is preliminary data.</text>
</comment>
<keyword evidence="10" id="KW-0812">Transmembrane</keyword>
<dbReference type="Pfam" id="PF05019">
    <property type="entry name" value="Coq4"/>
    <property type="match status" value="1"/>
</dbReference>
<feature type="domain" description="Sugar phosphate transporter" evidence="11">
    <location>
        <begin position="28"/>
        <end position="304"/>
    </location>
</feature>
<keyword evidence="10" id="KW-1133">Transmembrane helix</keyword>
<keyword evidence="13" id="KW-1185">Reference proteome</keyword>
<evidence type="ECO:0000256" key="2">
    <source>
        <dbReference type="ARBA" id="ARBA00022723"/>
    </source>
</evidence>
<dbReference type="EC" id="4.1.1.130" evidence="8"/>
<feature type="transmembrane region" description="Helical" evidence="10">
    <location>
        <begin position="194"/>
        <end position="213"/>
    </location>
</feature>
<keyword evidence="3 8" id="KW-0999">Mitochondrion inner membrane</keyword>
<evidence type="ECO:0000256" key="8">
    <source>
        <dbReference type="HAMAP-Rule" id="MF_03111"/>
    </source>
</evidence>
<comment type="similarity">
    <text evidence="8">Belongs to the COQ4 family.</text>
</comment>
<evidence type="ECO:0000256" key="10">
    <source>
        <dbReference type="SAM" id="Phobius"/>
    </source>
</evidence>
<evidence type="ECO:0000256" key="1">
    <source>
        <dbReference type="ARBA" id="ARBA00022688"/>
    </source>
</evidence>
<dbReference type="InterPro" id="IPR007715">
    <property type="entry name" value="Coq4"/>
</dbReference>
<dbReference type="PANTHER" id="PTHR12922:SF7">
    <property type="entry name" value="UBIQUINONE BIOSYNTHESIS PROTEIN COQ4 HOMOLOG, MITOCHONDRIAL"/>
    <property type="match status" value="1"/>
</dbReference>
<sequence length="569" mass="63345">MGAMDGAGNGADGVTHLMKLSSALFYGMASFLITVVNKTVLTSYQFPSFLVLSLGQLAASIVVLFLGKRFNIVKFPDFSRDIPRRIFPLPLIYLGNMMFGLGGTQALSLPMFAALRRFSILMTMILELRILGIRPTTAVQVSVYSMVGGALLAASDDLSFNLHGYMFVMITNALTAANGVYMKKKLDTADMGKYGLMYYNSLFMFVPALIGTWACGDLDRAFEFPTWDDPFFVAQFLLSCVMGFILSYSTILCTQYNSALTTTIVGCLKNISVTYIGMFIGGDYVFSWLNSIGINISVAGSLLYAYVTFRKKTPAAASSGGDDRKLLLPSASGPPPQPPDAFTEEFLRNQIKVTELQRAILGVGSSLAALVNPRRHDMIACLGETTGVPALDAIRRQMLASDEGRQILADRPRINTRTVDMAALKALPETSFGHQYVHFLEKHDITPDSRAEVRFMDDPELAYVMTRYREVHDLVHTVLGMPTNMLGEVAVKWVEALNTGLPMCYGGAVFGAFRLRPKQRQNYLRHYLPWALRMGRQVHPLMNVYWEKRWEQDMAELRQELNIEELVIN</sequence>
<proteinExistence type="inferred from homology"/>
<dbReference type="GO" id="GO:0120539">
    <property type="term" value="F:4-hydroxy-3-methoxy-5-polyprenylbenzoate decarboxylase activity"/>
    <property type="evidence" value="ECO:0007669"/>
    <property type="project" value="UniProtKB-EC"/>
</dbReference>
<feature type="transmembrane region" description="Helical" evidence="10">
    <location>
        <begin position="136"/>
        <end position="154"/>
    </location>
</feature>
<feature type="region of interest" description="Disordered" evidence="9">
    <location>
        <begin position="315"/>
        <end position="340"/>
    </location>
</feature>
<feature type="binding site" evidence="8">
    <location>
        <position position="476"/>
    </location>
    <ligand>
        <name>Zn(2+)</name>
        <dbReference type="ChEBI" id="CHEBI:29105"/>
    </ligand>
</feature>
<comment type="pathway">
    <text evidence="8">Cofactor biosynthesis; ubiquinone biosynthesis.</text>
</comment>
<feature type="transmembrane region" description="Helical" evidence="10">
    <location>
        <begin position="286"/>
        <end position="307"/>
    </location>
</feature>
<evidence type="ECO:0000256" key="6">
    <source>
        <dbReference type="ARBA" id="ARBA00023136"/>
    </source>
</evidence>
<comment type="subcellular location">
    <subcellularLocation>
        <location evidence="8">Mitochondrion inner membrane</location>
        <topology evidence="8">Peripheral membrane protein</topology>
        <orientation evidence="8">Matrix side</orientation>
    </subcellularLocation>
</comment>
<keyword evidence="5 8" id="KW-0496">Mitochondrion</keyword>
<dbReference type="GO" id="GO:0008270">
    <property type="term" value="F:zinc ion binding"/>
    <property type="evidence" value="ECO:0007669"/>
    <property type="project" value="UniProtKB-UniRule"/>
</dbReference>
<comment type="cofactor">
    <cofactor evidence="8">
        <name>Zn(2+)</name>
        <dbReference type="ChEBI" id="CHEBI:29105"/>
    </cofactor>
</comment>
<feature type="transmembrane region" description="Helical" evidence="10">
    <location>
        <begin position="87"/>
        <end position="115"/>
    </location>
</feature>
<keyword evidence="1 8" id="KW-0831">Ubiquinone biosynthesis</keyword>
<dbReference type="InterPro" id="IPR027540">
    <property type="entry name" value="Coq4_euk"/>
</dbReference>
<evidence type="ECO:0000259" key="11">
    <source>
        <dbReference type="Pfam" id="PF03151"/>
    </source>
</evidence>
<feature type="binding site" evidence="8">
    <location>
        <position position="488"/>
    </location>
    <ligand>
        <name>Zn(2+)</name>
        <dbReference type="ChEBI" id="CHEBI:29105"/>
    </ligand>
</feature>
<gene>
    <name evidence="12" type="ORF">pipiens_004403</name>
</gene>
<keyword evidence="7 8" id="KW-0456">Lyase</keyword>
<name>A0ABD1CJC5_CULPP</name>
<dbReference type="HAMAP" id="MF_03111">
    <property type="entry name" value="Coq4"/>
    <property type="match status" value="1"/>
</dbReference>
<evidence type="ECO:0000256" key="7">
    <source>
        <dbReference type="ARBA" id="ARBA00023239"/>
    </source>
</evidence>
<comment type="function">
    <text evidence="8">Lyase that catalyzes the C1-decarboxylation of 4-hydroxy-3-methoxy-5-(all-trans-polyprenyl)benzoic acid into 2-methoxy-6-(all-trans-polyprenyl)phenol during ubiquinone biosynthesis.</text>
</comment>
<evidence type="ECO:0000256" key="9">
    <source>
        <dbReference type="SAM" id="MobiDB-lite"/>
    </source>
</evidence>
<organism evidence="12 13">
    <name type="scientific">Culex pipiens pipiens</name>
    <name type="common">Northern house mosquito</name>
    <dbReference type="NCBI Taxonomy" id="38569"/>
    <lineage>
        <taxon>Eukaryota</taxon>
        <taxon>Metazoa</taxon>
        <taxon>Ecdysozoa</taxon>
        <taxon>Arthropoda</taxon>
        <taxon>Hexapoda</taxon>
        <taxon>Insecta</taxon>
        <taxon>Pterygota</taxon>
        <taxon>Neoptera</taxon>
        <taxon>Endopterygota</taxon>
        <taxon>Diptera</taxon>
        <taxon>Nematocera</taxon>
        <taxon>Culicoidea</taxon>
        <taxon>Culicidae</taxon>
        <taxon>Culicinae</taxon>
        <taxon>Culicini</taxon>
        <taxon>Culex</taxon>
        <taxon>Culex</taxon>
    </lineage>
</organism>
<keyword evidence="4 8" id="KW-0862">Zinc</keyword>
<dbReference type="EMBL" id="JBEHCU010011682">
    <property type="protein sequence ID" value="KAL1376438.1"/>
    <property type="molecule type" value="Genomic_DNA"/>
</dbReference>
<keyword evidence="6 8" id="KW-0472">Membrane</keyword>
<feature type="transmembrane region" description="Helical" evidence="10">
    <location>
        <begin position="233"/>
        <end position="252"/>
    </location>
</feature>
<dbReference type="AlphaFoldDB" id="A0ABD1CJC5"/>